<dbReference type="NCBIfam" id="TIGR02727">
    <property type="entry name" value="MTHFS_bact"/>
    <property type="match status" value="1"/>
</dbReference>
<dbReference type="Gene3D" id="3.40.50.10420">
    <property type="entry name" value="NagB/RpiA/CoA transferase-like"/>
    <property type="match status" value="1"/>
</dbReference>
<evidence type="ECO:0000313" key="4">
    <source>
        <dbReference type="EMBL" id="CAB4565406.1"/>
    </source>
</evidence>
<dbReference type="EMBL" id="CAEZTH010000080">
    <property type="protein sequence ID" value="CAB4565406.1"/>
    <property type="molecule type" value="Genomic_DNA"/>
</dbReference>
<dbReference type="PANTHER" id="PTHR23407:SF1">
    <property type="entry name" value="5-FORMYLTETRAHYDROFOLATE CYCLO-LIGASE"/>
    <property type="match status" value="1"/>
</dbReference>
<dbReference type="InterPro" id="IPR037171">
    <property type="entry name" value="NagB/RpiA_transferase-like"/>
</dbReference>
<dbReference type="InterPro" id="IPR002698">
    <property type="entry name" value="FTHF_cligase"/>
</dbReference>
<dbReference type="GO" id="GO:0009396">
    <property type="term" value="P:folic acid-containing compound biosynthetic process"/>
    <property type="evidence" value="ECO:0007669"/>
    <property type="project" value="TreeGrafter"/>
</dbReference>
<dbReference type="AlphaFoldDB" id="A0A6J6DPQ4"/>
<name>A0A6J6DPQ4_9ZZZZ</name>
<protein>
    <submittedName>
        <fullName evidence="4">Unannotated protein</fullName>
    </submittedName>
</protein>
<dbReference type="GO" id="GO:0030272">
    <property type="term" value="F:5-formyltetrahydrofolate cyclo-ligase activity"/>
    <property type="evidence" value="ECO:0007669"/>
    <property type="project" value="TreeGrafter"/>
</dbReference>
<gene>
    <name evidence="4" type="ORF">UFOPK1639_00708</name>
</gene>
<dbReference type="GO" id="GO:0035999">
    <property type="term" value="P:tetrahydrofolate interconversion"/>
    <property type="evidence" value="ECO:0007669"/>
    <property type="project" value="TreeGrafter"/>
</dbReference>
<keyword evidence="3" id="KW-0067">ATP-binding</keyword>
<organism evidence="4">
    <name type="scientific">freshwater metagenome</name>
    <dbReference type="NCBI Taxonomy" id="449393"/>
    <lineage>
        <taxon>unclassified sequences</taxon>
        <taxon>metagenomes</taxon>
        <taxon>ecological metagenomes</taxon>
    </lineage>
</organism>
<dbReference type="InterPro" id="IPR024185">
    <property type="entry name" value="FTHF_cligase-like_sf"/>
</dbReference>
<evidence type="ECO:0000256" key="2">
    <source>
        <dbReference type="ARBA" id="ARBA00022741"/>
    </source>
</evidence>
<keyword evidence="2" id="KW-0547">Nucleotide-binding</keyword>
<accession>A0A6J6DPQ4</accession>
<proteinExistence type="inferred from homology"/>
<dbReference type="PIRSF" id="PIRSF006806">
    <property type="entry name" value="FTHF_cligase"/>
    <property type="match status" value="1"/>
</dbReference>
<evidence type="ECO:0000256" key="1">
    <source>
        <dbReference type="ARBA" id="ARBA00010638"/>
    </source>
</evidence>
<evidence type="ECO:0000256" key="3">
    <source>
        <dbReference type="ARBA" id="ARBA00022840"/>
    </source>
</evidence>
<dbReference type="Pfam" id="PF01812">
    <property type="entry name" value="5-FTHF_cyc-lig"/>
    <property type="match status" value="1"/>
</dbReference>
<sequence>MSEIVSEAKKALRVQILANRTDDLARQTSGQFAESLLALSLKQNLKRIGCYLSFGSEPATDSFIELAKAEGIEIACPRIDANGQMVMAVLESGTTPSALGFREPTGKIIEPKDLDLIVVPALAIDFVGQRLGRGAGYFDRYLQHYTGPTVGLVYDVEFLPEVPSEAHDAPVSQVVTQSRTVKIPFAR</sequence>
<dbReference type="PANTHER" id="PTHR23407">
    <property type="entry name" value="ATPASE INHIBITOR/5-FORMYLTETRAHYDROFOLATE CYCLO-LIGASE"/>
    <property type="match status" value="1"/>
</dbReference>
<comment type="similarity">
    <text evidence="1">Belongs to the 5-formyltetrahydrofolate cyclo-ligase family.</text>
</comment>
<dbReference type="GO" id="GO:0005524">
    <property type="term" value="F:ATP binding"/>
    <property type="evidence" value="ECO:0007669"/>
    <property type="project" value="UniProtKB-KW"/>
</dbReference>
<reference evidence="4" key="1">
    <citation type="submission" date="2020-05" db="EMBL/GenBank/DDBJ databases">
        <authorList>
            <person name="Chiriac C."/>
            <person name="Salcher M."/>
            <person name="Ghai R."/>
            <person name="Kavagutti S V."/>
        </authorList>
    </citation>
    <scope>NUCLEOTIDE SEQUENCE</scope>
</reference>
<dbReference type="SUPFAM" id="SSF100950">
    <property type="entry name" value="NagB/RpiA/CoA transferase-like"/>
    <property type="match status" value="1"/>
</dbReference>